<feature type="region of interest" description="Disordered" evidence="1">
    <location>
        <begin position="181"/>
        <end position="202"/>
    </location>
</feature>
<proteinExistence type="predicted"/>
<accession>A0A835AM38</accession>
<feature type="compositionally biased region" description="Basic residues" evidence="1">
    <location>
        <begin position="103"/>
        <end position="113"/>
    </location>
</feature>
<evidence type="ECO:0000256" key="1">
    <source>
        <dbReference type="SAM" id="MobiDB-lite"/>
    </source>
</evidence>
<reference evidence="3" key="1">
    <citation type="submission" date="2020-07" db="EMBL/GenBank/DDBJ databases">
        <title>Genome sequence and genetic diversity analysis of an under-domesticated orphan crop, white fonio (Digitaria exilis).</title>
        <authorList>
            <person name="Bennetzen J.L."/>
            <person name="Chen S."/>
            <person name="Ma X."/>
            <person name="Wang X."/>
            <person name="Yssel A.E.J."/>
            <person name="Chaluvadi S.R."/>
            <person name="Johnson M."/>
            <person name="Gangashetty P."/>
            <person name="Hamidou F."/>
            <person name="Sanogo M.D."/>
            <person name="Zwaenepoel A."/>
            <person name="Wallace J."/>
            <person name="Van De Peer Y."/>
            <person name="Van Deynze A."/>
        </authorList>
    </citation>
    <scope>NUCLEOTIDE SEQUENCE</scope>
    <source>
        <tissue evidence="3">Leaves</tissue>
    </source>
</reference>
<dbReference type="Proteomes" id="UP000636709">
    <property type="component" value="Unassembled WGS sequence"/>
</dbReference>
<organism evidence="3 4">
    <name type="scientific">Digitaria exilis</name>
    <dbReference type="NCBI Taxonomy" id="1010633"/>
    <lineage>
        <taxon>Eukaryota</taxon>
        <taxon>Viridiplantae</taxon>
        <taxon>Streptophyta</taxon>
        <taxon>Embryophyta</taxon>
        <taxon>Tracheophyta</taxon>
        <taxon>Spermatophyta</taxon>
        <taxon>Magnoliopsida</taxon>
        <taxon>Liliopsida</taxon>
        <taxon>Poales</taxon>
        <taxon>Poaceae</taxon>
        <taxon>PACMAD clade</taxon>
        <taxon>Panicoideae</taxon>
        <taxon>Panicodae</taxon>
        <taxon>Paniceae</taxon>
        <taxon>Anthephorinae</taxon>
        <taxon>Digitaria</taxon>
    </lineage>
</organism>
<gene>
    <name evidence="3" type="ORF">HU200_056884</name>
</gene>
<dbReference type="EMBL" id="JACEFO010002392">
    <property type="protein sequence ID" value="KAF8661918.1"/>
    <property type="molecule type" value="Genomic_DNA"/>
</dbReference>
<sequence length="235" mass="24082">MANRYAGLDPTWAHLPTPAPTHAAAIHYCSSRATAFENEALTSALRASMAPVHGSAAAAATSSFCSPATPSSSTSSASELLSSGHDAPAAPAARALKEPKGGRVSKRKPRPSRRAPTTYITADPANFRRLVQKITGLPIPAVGTLPSSSSSFPVAAEPTAWTPAPAYVLPTLDTSAFLLDPATTPAPEDKSSSGPASATTAPAATVAAVDDSSLMLEMDAMIDFPFPTLESWGII</sequence>
<comment type="caution">
    <text evidence="3">The sequence shown here is derived from an EMBL/GenBank/DDBJ whole genome shotgun (WGS) entry which is preliminary data.</text>
</comment>
<feature type="domain" description="VQ" evidence="2">
    <location>
        <begin position="114"/>
        <end position="138"/>
    </location>
</feature>
<dbReference type="GO" id="GO:0006970">
    <property type="term" value="P:response to osmotic stress"/>
    <property type="evidence" value="ECO:0007669"/>
    <property type="project" value="TreeGrafter"/>
</dbReference>
<name>A0A835AM38_9POAL</name>
<evidence type="ECO:0000313" key="4">
    <source>
        <dbReference type="Proteomes" id="UP000636709"/>
    </source>
</evidence>
<feature type="compositionally biased region" description="Low complexity" evidence="1">
    <location>
        <begin position="74"/>
        <end position="94"/>
    </location>
</feature>
<dbReference type="OrthoDB" id="780868at2759"/>
<feature type="compositionally biased region" description="Low complexity" evidence="1">
    <location>
        <begin position="192"/>
        <end position="202"/>
    </location>
</feature>
<dbReference type="InterPro" id="IPR008889">
    <property type="entry name" value="VQ"/>
</dbReference>
<evidence type="ECO:0000313" key="3">
    <source>
        <dbReference type="EMBL" id="KAF8661918.1"/>
    </source>
</evidence>
<keyword evidence="4" id="KW-1185">Reference proteome</keyword>
<dbReference type="Pfam" id="PF05678">
    <property type="entry name" value="VQ"/>
    <property type="match status" value="1"/>
</dbReference>
<dbReference type="GO" id="GO:0005516">
    <property type="term" value="F:calmodulin binding"/>
    <property type="evidence" value="ECO:0007669"/>
    <property type="project" value="TreeGrafter"/>
</dbReference>
<dbReference type="InterPro" id="IPR039609">
    <property type="entry name" value="VQ_15/22"/>
</dbReference>
<evidence type="ECO:0000259" key="2">
    <source>
        <dbReference type="Pfam" id="PF05678"/>
    </source>
</evidence>
<dbReference type="AlphaFoldDB" id="A0A835AM38"/>
<dbReference type="PANTHER" id="PTHR33179:SF9">
    <property type="entry name" value="OS01G0278000 PROTEIN"/>
    <property type="match status" value="1"/>
</dbReference>
<feature type="region of interest" description="Disordered" evidence="1">
    <location>
        <begin position="74"/>
        <end position="119"/>
    </location>
</feature>
<protein>
    <recommendedName>
        <fullName evidence="2">VQ domain-containing protein</fullName>
    </recommendedName>
</protein>
<dbReference type="PANTHER" id="PTHR33179">
    <property type="entry name" value="VQ MOTIF-CONTAINING PROTEIN"/>
    <property type="match status" value="1"/>
</dbReference>
<dbReference type="GO" id="GO:0005634">
    <property type="term" value="C:nucleus"/>
    <property type="evidence" value="ECO:0007669"/>
    <property type="project" value="TreeGrafter"/>
</dbReference>